<name>A0A0S7BSZ8_9CHLR</name>
<evidence type="ECO:0000256" key="12">
    <source>
        <dbReference type="PROSITE-ProRule" id="PRU00391"/>
    </source>
</evidence>
<gene>
    <name evidence="14" type="ORF">ATC1_13312</name>
</gene>
<evidence type="ECO:0000256" key="10">
    <source>
        <dbReference type="ARBA" id="ARBA00023268"/>
    </source>
</evidence>
<dbReference type="SUPFAM" id="SSF81624">
    <property type="entry name" value="N-terminal domain of MutM-like DNA repair proteins"/>
    <property type="match status" value="1"/>
</dbReference>
<dbReference type="GO" id="GO:0016829">
    <property type="term" value="F:lyase activity"/>
    <property type="evidence" value="ECO:0007669"/>
    <property type="project" value="UniProtKB-KW"/>
</dbReference>
<dbReference type="GO" id="GO:0008270">
    <property type="term" value="F:zinc ion binding"/>
    <property type="evidence" value="ECO:0007669"/>
    <property type="project" value="UniProtKB-KW"/>
</dbReference>
<dbReference type="PANTHER" id="PTHR22993:SF9">
    <property type="entry name" value="FORMAMIDOPYRIMIDINE-DNA GLYCOSYLASE"/>
    <property type="match status" value="1"/>
</dbReference>
<dbReference type="SMART" id="SM01232">
    <property type="entry name" value="H2TH"/>
    <property type="match status" value="1"/>
</dbReference>
<keyword evidence="3" id="KW-0227">DNA damage</keyword>
<evidence type="ECO:0000313" key="15">
    <source>
        <dbReference type="Proteomes" id="UP000053370"/>
    </source>
</evidence>
<dbReference type="Gene3D" id="1.10.8.50">
    <property type="match status" value="1"/>
</dbReference>
<keyword evidence="8" id="KW-0234">DNA repair</keyword>
<keyword evidence="15" id="KW-1185">Reference proteome</keyword>
<evidence type="ECO:0000256" key="7">
    <source>
        <dbReference type="ARBA" id="ARBA00023125"/>
    </source>
</evidence>
<dbReference type="GO" id="GO:0034039">
    <property type="term" value="F:8-oxo-7,8-dihydroguanine DNA N-glycosylase activity"/>
    <property type="evidence" value="ECO:0007669"/>
    <property type="project" value="TreeGrafter"/>
</dbReference>
<evidence type="ECO:0000256" key="1">
    <source>
        <dbReference type="ARBA" id="ARBA00009409"/>
    </source>
</evidence>
<dbReference type="SUPFAM" id="SSF57716">
    <property type="entry name" value="Glucocorticoid receptor-like (DNA-binding domain)"/>
    <property type="match status" value="1"/>
</dbReference>
<evidence type="ECO:0000256" key="4">
    <source>
        <dbReference type="ARBA" id="ARBA00022771"/>
    </source>
</evidence>
<dbReference type="Pfam" id="PF06831">
    <property type="entry name" value="H2TH"/>
    <property type="match status" value="1"/>
</dbReference>
<keyword evidence="9" id="KW-0456">Lyase</keyword>
<dbReference type="InterPro" id="IPR015886">
    <property type="entry name" value="H2TH_FPG"/>
</dbReference>
<reference evidence="14" key="1">
    <citation type="journal article" date="2015" name="Genome Announc.">
        <title>Draft Genome Sequence of Anaerolineae Strain TC1, a Novel Isolate from a Methanogenic Wastewater Treatment System.</title>
        <authorList>
            <person name="Matsuura N."/>
            <person name="Tourlousse D.M."/>
            <person name="Sun L."/>
            <person name="Toyonaga M."/>
            <person name="Kuroda K."/>
            <person name="Ohashi A."/>
            <person name="Cruz R."/>
            <person name="Yamaguchi T."/>
            <person name="Sekiguchi Y."/>
        </authorList>
    </citation>
    <scope>NUCLEOTIDE SEQUENCE [LARGE SCALE GENOMIC DNA]</scope>
    <source>
        <strain evidence="14">TC1</strain>
    </source>
</reference>
<dbReference type="AlphaFoldDB" id="A0A0S7BSZ8"/>
<keyword evidence="10" id="KW-0511">Multifunctional enzyme</keyword>
<dbReference type="PROSITE" id="PS51066">
    <property type="entry name" value="ZF_FPG_2"/>
    <property type="match status" value="1"/>
</dbReference>
<protein>
    <submittedName>
        <fullName evidence="14">Formamidopyrimidine-DNA glycosylase</fullName>
    </submittedName>
</protein>
<dbReference type="OrthoDB" id="9800855at2"/>
<evidence type="ECO:0000256" key="3">
    <source>
        <dbReference type="ARBA" id="ARBA00022763"/>
    </source>
</evidence>
<dbReference type="Gene3D" id="3.20.190.10">
    <property type="entry name" value="MutM-like, N-terminal"/>
    <property type="match status" value="1"/>
</dbReference>
<organism evidence="14">
    <name type="scientific">Flexilinea flocculi</name>
    <dbReference type="NCBI Taxonomy" id="1678840"/>
    <lineage>
        <taxon>Bacteria</taxon>
        <taxon>Bacillati</taxon>
        <taxon>Chloroflexota</taxon>
        <taxon>Anaerolineae</taxon>
        <taxon>Anaerolineales</taxon>
        <taxon>Anaerolineaceae</taxon>
        <taxon>Flexilinea</taxon>
    </lineage>
</organism>
<dbReference type="SUPFAM" id="SSF46946">
    <property type="entry name" value="S13-like H2TH domain"/>
    <property type="match status" value="1"/>
</dbReference>
<dbReference type="InterPro" id="IPR010979">
    <property type="entry name" value="Ribosomal_uS13-like_H2TH"/>
</dbReference>
<keyword evidence="2" id="KW-0479">Metal-binding</keyword>
<keyword evidence="4 12" id="KW-0863">Zinc-finger</keyword>
<dbReference type="PANTHER" id="PTHR22993">
    <property type="entry name" value="FORMAMIDOPYRIMIDINE-DNA GLYCOSYLASE"/>
    <property type="match status" value="1"/>
</dbReference>
<feature type="domain" description="FPG-type" evidence="13">
    <location>
        <begin position="227"/>
        <end position="273"/>
    </location>
</feature>
<evidence type="ECO:0000256" key="2">
    <source>
        <dbReference type="ARBA" id="ARBA00022723"/>
    </source>
</evidence>
<proteinExistence type="inferred from homology"/>
<dbReference type="GO" id="GO:0003684">
    <property type="term" value="F:damaged DNA binding"/>
    <property type="evidence" value="ECO:0007669"/>
    <property type="project" value="InterPro"/>
</dbReference>
<keyword evidence="11" id="KW-0326">Glycosidase</keyword>
<dbReference type="InterPro" id="IPR000214">
    <property type="entry name" value="Znf_DNA_glyclase/AP_lyase"/>
</dbReference>
<evidence type="ECO:0000256" key="5">
    <source>
        <dbReference type="ARBA" id="ARBA00022801"/>
    </source>
</evidence>
<evidence type="ECO:0000313" key="14">
    <source>
        <dbReference type="EMBL" id="GAP40340.1"/>
    </source>
</evidence>
<dbReference type="RefSeq" id="WP_062279542.1">
    <property type="nucleotide sequence ID" value="NZ_DF968181.1"/>
</dbReference>
<sequence>MIEIPEAVTLSKQIEATVLQKTITNVIVNTSPHKFAFFFDDPARYPDRLFHKKFLKAEAIAGFVQISCDNLRLLFNDGVNIRYLAEGNPVPQKHQLHIQLEDHSSIVCTVQMYGGLWLFQDGENESPYYITAMEKPSPLSDAFNFIYFQKILHNTKQTLSAKAFLATEQRIPGLGNGCLQDILFNAQVNPRTKIENLSAADIERLYTSLKTTLREMTELGGRNTEKDLFGQSGRYQTRLSSLTFQNPCPNCGNQIIKQAYLGGSVYFCPTCQPEV</sequence>
<evidence type="ECO:0000259" key="13">
    <source>
        <dbReference type="PROSITE" id="PS51066"/>
    </source>
</evidence>
<dbReference type="EMBL" id="DF968181">
    <property type="protein sequence ID" value="GAP40340.1"/>
    <property type="molecule type" value="Genomic_DNA"/>
</dbReference>
<keyword evidence="7" id="KW-0238">DNA-binding</keyword>
<comment type="similarity">
    <text evidence="1">Belongs to the FPG family.</text>
</comment>
<evidence type="ECO:0000256" key="9">
    <source>
        <dbReference type="ARBA" id="ARBA00023239"/>
    </source>
</evidence>
<keyword evidence="5" id="KW-0378">Hydrolase</keyword>
<dbReference type="InterPro" id="IPR035937">
    <property type="entry name" value="FPG_N"/>
</dbReference>
<dbReference type="GO" id="GO:0003906">
    <property type="term" value="F:DNA-(apurinic or apyrimidinic site) endonuclease activity"/>
    <property type="evidence" value="ECO:0007669"/>
    <property type="project" value="InterPro"/>
</dbReference>
<accession>A0A0S7BSZ8</accession>
<dbReference type="GO" id="GO:0006284">
    <property type="term" value="P:base-excision repair"/>
    <property type="evidence" value="ECO:0007669"/>
    <property type="project" value="InterPro"/>
</dbReference>
<dbReference type="Proteomes" id="UP000053370">
    <property type="component" value="Unassembled WGS sequence"/>
</dbReference>
<keyword evidence="6" id="KW-0862">Zinc</keyword>
<dbReference type="STRING" id="1678840.ATC1_13312"/>
<evidence type="ECO:0000256" key="8">
    <source>
        <dbReference type="ARBA" id="ARBA00023204"/>
    </source>
</evidence>
<evidence type="ECO:0000256" key="6">
    <source>
        <dbReference type="ARBA" id="ARBA00022833"/>
    </source>
</evidence>
<evidence type="ECO:0000256" key="11">
    <source>
        <dbReference type="ARBA" id="ARBA00023295"/>
    </source>
</evidence>
<dbReference type="PATRIC" id="fig|1678840.3.peg.1573"/>